<proteinExistence type="predicted"/>
<keyword evidence="1" id="KW-0175">Coiled coil</keyword>
<organism evidence="2 3">
    <name type="scientific">Stylonychia lemnae</name>
    <name type="common">Ciliate</name>
    <dbReference type="NCBI Taxonomy" id="5949"/>
    <lineage>
        <taxon>Eukaryota</taxon>
        <taxon>Sar</taxon>
        <taxon>Alveolata</taxon>
        <taxon>Ciliophora</taxon>
        <taxon>Intramacronucleata</taxon>
        <taxon>Spirotrichea</taxon>
        <taxon>Stichotrichia</taxon>
        <taxon>Sporadotrichida</taxon>
        <taxon>Oxytrichidae</taxon>
        <taxon>Stylonychinae</taxon>
        <taxon>Stylonychia</taxon>
    </lineage>
</organism>
<evidence type="ECO:0000313" key="3">
    <source>
        <dbReference type="Proteomes" id="UP000039865"/>
    </source>
</evidence>
<accession>A0A078A328</accession>
<gene>
    <name evidence="2" type="primary">Contig15939.g16991</name>
    <name evidence="2" type="ORF">STYLEM_5527</name>
</gene>
<evidence type="ECO:0000256" key="1">
    <source>
        <dbReference type="SAM" id="Coils"/>
    </source>
</evidence>
<protein>
    <submittedName>
        <fullName evidence="2">Uncharacterized protein</fullName>
    </submittedName>
</protein>
<evidence type="ECO:0000313" key="2">
    <source>
        <dbReference type="EMBL" id="CDW76567.1"/>
    </source>
</evidence>
<sequence length="173" mass="21263">MNSTERRAERKRKLTENDRELKYSTYDPLEAYQYFADYELYLEYEQVLYPIFSGRTEIIEEISKLEKRDKYNQRMLMLLDFYIDYLDLYEDKSLEEISQDHLEQIKGLEKLLSKNNTELCHQNYDDQAEFTGCFYTKAEMEKIEQKLADDQRDVEQKKTQYRQMRDTREFRVL</sequence>
<name>A0A078A328_STYLE</name>
<keyword evidence="3" id="KW-1185">Reference proteome</keyword>
<feature type="coiled-coil region" evidence="1">
    <location>
        <begin position="140"/>
        <end position="167"/>
    </location>
</feature>
<dbReference type="InParanoid" id="A0A078A328"/>
<dbReference type="AlphaFoldDB" id="A0A078A328"/>
<dbReference type="EMBL" id="CCKQ01005360">
    <property type="protein sequence ID" value="CDW76567.1"/>
    <property type="molecule type" value="Genomic_DNA"/>
</dbReference>
<dbReference type="Proteomes" id="UP000039865">
    <property type="component" value="Unassembled WGS sequence"/>
</dbReference>
<reference evidence="2 3" key="1">
    <citation type="submission" date="2014-06" db="EMBL/GenBank/DDBJ databases">
        <authorList>
            <person name="Swart Estienne"/>
        </authorList>
    </citation>
    <scope>NUCLEOTIDE SEQUENCE [LARGE SCALE GENOMIC DNA]</scope>
    <source>
        <strain evidence="2 3">130c</strain>
    </source>
</reference>